<gene>
    <name evidence="2" type="ORF">DFR37_104223</name>
</gene>
<dbReference type="Proteomes" id="UP000253628">
    <property type="component" value="Unassembled WGS sequence"/>
</dbReference>
<reference evidence="2 3" key="1">
    <citation type="submission" date="2018-06" db="EMBL/GenBank/DDBJ databases">
        <title>Genomic Encyclopedia of Type Strains, Phase IV (KMG-IV): sequencing the most valuable type-strain genomes for metagenomic binning, comparative biology and taxonomic classification.</title>
        <authorList>
            <person name="Goeker M."/>
        </authorList>
    </citation>
    <scope>NUCLEOTIDE SEQUENCE [LARGE SCALE GENOMIC DNA]</scope>
    <source>
        <strain evidence="2 3">DSM 25520</strain>
    </source>
</reference>
<keyword evidence="1" id="KW-0472">Membrane</keyword>
<feature type="transmembrane region" description="Helical" evidence="1">
    <location>
        <begin position="12"/>
        <end position="34"/>
    </location>
</feature>
<evidence type="ECO:0000313" key="3">
    <source>
        <dbReference type="Proteomes" id="UP000253628"/>
    </source>
</evidence>
<keyword evidence="3" id="KW-1185">Reference proteome</keyword>
<sequence length="95" mass="10744">MNQEQGPSGLYQSISTLAGVIAFAVMLMGTPIVFEMTYRPLFSYFLKFWSRDLAESLVWVMGAVEACLIFMATSFLLTAGMVWIVTQLAMRRFKD</sequence>
<dbReference type="AlphaFoldDB" id="A0A366HE21"/>
<protein>
    <submittedName>
        <fullName evidence="2">Uncharacterized protein</fullName>
    </submittedName>
</protein>
<feature type="transmembrane region" description="Helical" evidence="1">
    <location>
        <begin position="57"/>
        <end position="85"/>
    </location>
</feature>
<keyword evidence="1" id="KW-1133">Transmembrane helix</keyword>
<evidence type="ECO:0000313" key="2">
    <source>
        <dbReference type="EMBL" id="RBP40126.1"/>
    </source>
</evidence>
<evidence type="ECO:0000256" key="1">
    <source>
        <dbReference type="SAM" id="Phobius"/>
    </source>
</evidence>
<accession>A0A366HE21</accession>
<dbReference type="EMBL" id="QNRQ01000004">
    <property type="protein sequence ID" value="RBP40126.1"/>
    <property type="molecule type" value="Genomic_DNA"/>
</dbReference>
<proteinExistence type="predicted"/>
<organism evidence="2 3">
    <name type="scientific">Eoetvoesiella caeni</name>
    <dbReference type="NCBI Taxonomy" id="645616"/>
    <lineage>
        <taxon>Bacteria</taxon>
        <taxon>Pseudomonadati</taxon>
        <taxon>Pseudomonadota</taxon>
        <taxon>Betaproteobacteria</taxon>
        <taxon>Burkholderiales</taxon>
        <taxon>Alcaligenaceae</taxon>
        <taxon>Eoetvoesiella</taxon>
    </lineage>
</organism>
<comment type="caution">
    <text evidence="2">The sequence shown here is derived from an EMBL/GenBank/DDBJ whole genome shotgun (WGS) entry which is preliminary data.</text>
</comment>
<dbReference type="RefSeq" id="WP_113933084.1">
    <property type="nucleotide sequence ID" value="NZ_JACCEU010000005.1"/>
</dbReference>
<keyword evidence="1" id="KW-0812">Transmembrane</keyword>
<name>A0A366HE21_9BURK</name>